<gene>
    <name evidence="1" type="ORF">EAH_00064440</name>
</gene>
<keyword evidence="2" id="KW-1185">Reference proteome</keyword>
<dbReference type="VEuPathDB" id="ToxoDB:EAH_00064440"/>
<proteinExistence type="predicted"/>
<reference evidence="1" key="2">
    <citation type="submission" date="2013-10" db="EMBL/GenBank/DDBJ databases">
        <authorList>
            <person name="Aslett M."/>
        </authorList>
    </citation>
    <scope>NUCLEOTIDE SEQUENCE [LARGE SCALE GENOMIC DNA]</scope>
    <source>
        <strain evidence="1">Houghton</strain>
    </source>
</reference>
<evidence type="ECO:0000313" key="1">
    <source>
        <dbReference type="EMBL" id="CDI82051.1"/>
    </source>
</evidence>
<dbReference type="Proteomes" id="UP000018050">
    <property type="component" value="Unassembled WGS sequence"/>
</dbReference>
<dbReference type="AlphaFoldDB" id="U6GPC5"/>
<dbReference type="RefSeq" id="XP_013248416.1">
    <property type="nucleotide sequence ID" value="XM_013392962.1"/>
</dbReference>
<accession>U6GPC5</accession>
<dbReference type="GeneID" id="25274514"/>
<reference evidence="1" key="1">
    <citation type="submission" date="2013-10" db="EMBL/GenBank/DDBJ databases">
        <title>Genomic analysis of the causative agents of coccidiosis in chickens.</title>
        <authorList>
            <person name="Reid A.J."/>
            <person name="Blake D."/>
            <person name="Billington K."/>
            <person name="Browne H."/>
            <person name="Dunn M."/>
            <person name="Hung S."/>
            <person name="Kawahara F."/>
            <person name="Miranda-Saavedra D."/>
            <person name="Mourier T."/>
            <person name="Nagra H."/>
            <person name="Otto T.D."/>
            <person name="Rawlings N."/>
            <person name="Sanchez A."/>
            <person name="Sanders M."/>
            <person name="Subramaniam C."/>
            <person name="Tay Y."/>
            <person name="Dear P."/>
            <person name="Doerig C."/>
            <person name="Gruber A."/>
            <person name="Parkinson J."/>
            <person name="Shirley M."/>
            <person name="Wan K.L."/>
            <person name="Berriman M."/>
            <person name="Tomley F."/>
            <person name="Pain A."/>
        </authorList>
    </citation>
    <scope>NUCLEOTIDE SEQUENCE [LARGE SCALE GENOMIC DNA]</scope>
    <source>
        <strain evidence="1">Houghton</strain>
    </source>
</reference>
<name>U6GPC5_EIMAC</name>
<evidence type="ECO:0000313" key="2">
    <source>
        <dbReference type="Proteomes" id="UP000018050"/>
    </source>
</evidence>
<dbReference type="EMBL" id="HG671988">
    <property type="protein sequence ID" value="CDI82051.1"/>
    <property type="molecule type" value="Genomic_DNA"/>
</dbReference>
<organism evidence="1 2">
    <name type="scientific">Eimeria acervulina</name>
    <name type="common">Coccidian parasite</name>
    <dbReference type="NCBI Taxonomy" id="5801"/>
    <lineage>
        <taxon>Eukaryota</taxon>
        <taxon>Sar</taxon>
        <taxon>Alveolata</taxon>
        <taxon>Apicomplexa</taxon>
        <taxon>Conoidasida</taxon>
        <taxon>Coccidia</taxon>
        <taxon>Eucoccidiorida</taxon>
        <taxon>Eimeriorina</taxon>
        <taxon>Eimeriidae</taxon>
        <taxon>Eimeria</taxon>
    </lineage>
</organism>
<protein>
    <submittedName>
        <fullName evidence="1">Uncharacterized protein</fullName>
    </submittedName>
</protein>
<sequence length="106" mass="11703">MCLGPVNARSLQWPASSHQKLEDVRKDSSLWQRFAIAIGVFYGSADIPMFQWRDCVEVLDVLRLSNYPGGSAVWIADGRVAPVSIAVVYFTMKVSLTSSAKAHRAC</sequence>